<dbReference type="SMART" id="SM00822">
    <property type="entry name" value="PKS_KR"/>
    <property type="match status" value="1"/>
</dbReference>
<dbReference type="PRINTS" id="PR00080">
    <property type="entry name" value="SDRFAMILY"/>
</dbReference>
<dbReference type="RefSeq" id="WP_190124052.1">
    <property type="nucleotide sequence ID" value="NZ_BMWG01000010.1"/>
</dbReference>
<reference evidence="6" key="2">
    <citation type="submission" date="2020-09" db="EMBL/GenBank/DDBJ databases">
        <authorList>
            <person name="Sun Q."/>
            <person name="Ohkuma M."/>
        </authorList>
    </citation>
    <scope>NUCLEOTIDE SEQUENCE</scope>
    <source>
        <strain evidence="6">JCM 4988</strain>
    </source>
</reference>
<reference evidence="6" key="1">
    <citation type="journal article" date="2014" name="Int. J. Syst. Evol. Microbiol.">
        <title>Complete genome sequence of Corynebacterium casei LMG S-19264T (=DSM 44701T), isolated from a smear-ripened cheese.</title>
        <authorList>
            <consortium name="US DOE Joint Genome Institute (JGI-PGF)"/>
            <person name="Walter F."/>
            <person name="Albersmeier A."/>
            <person name="Kalinowski J."/>
            <person name="Ruckert C."/>
        </authorList>
    </citation>
    <scope>NUCLEOTIDE SEQUENCE</scope>
    <source>
        <strain evidence="6">JCM 4988</strain>
    </source>
</reference>
<dbReference type="AlphaFoldDB" id="A0A918UWJ5"/>
<name>A0A918UWJ5_9ACTN</name>
<evidence type="ECO:0000259" key="5">
    <source>
        <dbReference type="SMART" id="SM00822"/>
    </source>
</evidence>
<dbReference type="SUPFAM" id="SSF51735">
    <property type="entry name" value="NAD(P)-binding Rossmann-fold domains"/>
    <property type="match status" value="1"/>
</dbReference>
<dbReference type="InterPro" id="IPR036291">
    <property type="entry name" value="NAD(P)-bd_dom_sf"/>
</dbReference>
<evidence type="ECO:0000313" key="6">
    <source>
        <dbReference type="EMBL" id="GGZ38093.1"/>
    </source>
</evidence>
<evidence type="ECO:0000256" key="1">
    <source>
        <dbReference type="ARBA" id="ARBA00006484"/>
    </source>
</evidence>
<evidence type="ECO:0000256" key="4">
    <source>
        <dbReference type="SAM" id="MobiDB-lite"/>
    </source>
</evidence>
<dbReference type="CDD" id="cd05233">
    <property type="entry name" value="SDR_c"/>
    <property type="match status" value="1"/>
</dbReference>
<dbReference type="Gene3D" id="3.40.50.720">
    <property type="entry name" value="NAD(P)-binding Rossmann-like Domain"/>
    <property type="match status" value="1"/>
</dbReference>
<evidence type="ECO:0000256" key="2">
    <source>
        <dbReference type="ARBA" id="ARBA00023002"/>
    </source>
</evidence>
<protein>
    <submittedName>
        <fullName evidence="6">Oxidoreductase</fullName>
    </submittedName>
</protein>
<dbReference type="GO" id="GO:0016491">
    <property type="term" value="F:oxidoreductase activity"/>
    <property type="evidence" value="ECO:0007669"/>
    <property type="project" value="UniProtKB-KW"/>
</dbReference>
<accession>A0A918UWJ5</accession>
<dbReference type="PANTHER" id="PTHR43669:SF12">
    <property type="entry name" value="BLR5618 PROTEIN"/>
    <property type="match status" value="1"/>
</dbReference>
<dbReference type="PANTHER" id="PTHR43669">
    <property type="entry name" value="5-KETO-D-GLUCONATE 5-REDUCTASE"/>
    <property type="match status" value="1"/>
</dbReference>
<feature type="region of interest" description="Disordered" evidence="4">
    <location>
        <begin position="194"/>
        <end position="218"/>
    </location>
</feature>
<feature type="domain" description="Ketoreductase" evidence="5">
    <location>
        <begin position="13"/>
        <end position="197"/>
    </location>
</feature>
<dbReference type="Proteomes" id="UP000630936">
    <property type="component" value="Unassembled WGS sequence"/>
</dbReference>
<proteinExistence type="inferred from homology"/>
<dbReference type="Pfam" id="PF00106">
    <property type="entry name" value="adh_short"/>
    <property type="match status" value="1"/>
</dbReference>
<dbReference type="EMBL" id="BMWG01000010">
    <property type="protein sequence ID" value="GGZ38093.1"/>
    <property type="molecule type" value="Genomic_DNA"/>
</dbReference>
<comment type="similarity">
    <text evidence="1 3">Belongs to the short-chain dehydrogenases/reductases (SDR) family.</text>
</comment>
<gene>
    <name evidence="6" type="ORF">GCM10010387_35180</name>
</gene>
<dbReference type="InterPro" id="IPR057326">
    <property type="entry name" value="KR_dom"/>
</dbReference>
<dbReference type="InterPro" id="IPR002347">
    <property type="entry name" value="SDR_fam"/>
</dbReference>
<sequence length="259" mass="26998">MAGNKEVGAEPTKVALVTGAGRGIGRACAVGLVADGWTVVLTGRREAPLKETAELAGQGPGSAIATPLICDITDPDAVEALFAEVVRRFGRLDLLFNNAADTMPSTPVEEVSAADWHKVMDSIATGTFLCSRAAFRIMKAQSPRGGRIINNGAPSAHVPRPDSVAFTAAKHAVAGLTRSLSLDGRRHDISVGQIDVGNVTPEGREQPPARQADGSLRVEPTMDVRHVVDMVLAMAGLPRGVNVQSVTVMPSAMPLVGRG</sequence>
<organism evidence="6 7">
    <name type="scientific">Streptomyces inusitatus</name>
    <dbReference type="NCBI Taxonomy" id="68221"/>
    <lineage>
        <taxon>Bacteria</taxon>
        <taxon>Bacillati</taxon>
        <taxon>Actinomycetota</taxon>
        <taxon>Actinomycetes</taxon>
        <taxon>Kitasatosporales</taxon>
        <taxon>Streptomycetaceae</taxon>
        <taxon>Streptomyces</taxon>
    </lineage>
</organism>
<comment type="caution">
    <text evidence="6">The sequence shown here is derived from an EMBL/GenBank/DDBJ whole genome shotgun (WGS) entry which is preliminary data.</text>
</comment>
<keyword evidence="7" id="KW-1185">Reference proteome</keyword>
<keyword evidence="2" id="KW-0560">Oxidoreductase</keyword>
<evidence type="ECO:0000256" key="3">
    <source>
        <dbReference type="RuleBase" id="RU000363"/>
    </source>
</evidence>
<dbReference type="PRINTS" id="PR00081">
    <property type="entry name" value="GDHRDH"/>
</dbReference>
<evidence type="ECO:0000313" key="7">
    <source>
        <dbReference type="Proteomes" id="UP000630936"/>
    </source>
</evidence>